<organism evidence="4 5">
    <name type="scientific">Acorus calamus</name>
    <name type="common">Sweet flag</name>
    <dbReference type="NCBI Taxonomy" id="4465"/>
    <lineage>
        <taxon>Eukaryota</taxon>
        <taxon>Viridiplantae</taxon>
        <taxon>Streptophyta</taxon>
        <taxon>Embryophyta</taxon>
        <taxon>Tracheophyta</taxon>
        <taxon>Spermatophyta</taxon>
        <taxon>Magnoliopsida</taxon>
        <taxon>Liliopsida</taxon>
        <taxon>Acoraceae</taxon>
        <taxon>Acorus</taxon>
    </lineage>
</organism>
<feature type="domain" description="EF-hand" evidence="3">
    <location>
        <begin position="56"/>
        <end position="87"/>
    </location>
</feature>
<keyword evidence="1" id="KW-0677">Repeat</keyword>
<evidence type="ECO:0000259" key="3">
    <source>
        <dbReference type="PROSITE" id="PS50222"/>
    </source>
</evidence>
<dbReference type="InterPro" id="IPR002048">
    <property type="entry name" value="EF_hand_dom"/>
</dbReference>
<dbReference type="Proteomes" id="UP001180020">
    <property type="component" value="Unassembled WGS sequence"/>
</dbReference>
<accession>A0AAV9CHS5</accession>
<sequence length="94" mass="11151">MAFMRTTQATLPKREITVEEFKAWLRRFDSDRDGRISKEELQQALRSLRAWSAWWKAREGMKAADVNRNGQIDKEEIEKLVDYANKHLHMKICA</sequence>
<protein>
    <recommendedName>
        <fullName evidence="3">EF-hand domain-containing protein</fullName>
    </recommendedName>
</protein>
<dbReference type="SUPFAM" id="SSF47473">
    <property type="entry name" value="EF-hand"/>
    <property type="match status" value="1"/>
</dbReference>
<reference evidence="4" key="1">
    <citation type="journal article" date="2023" name="Nat. Commun.">
        <title>Diploid and tetraploid genomes of Acorus and the evolution of monocots.</title>
        <authorList>
            <person name="Ma L."/>
            <person name="Liu K.W."/>
            <person name="Li Z."/>
            <person name="Hsiao Y.Y."/>
            <person name="Qi Y."/>
            <person name="Fu T."/>
            <person name="Tang G.D."/>
            <person name="Zhang D."/>
            <person name="Sun W.H."/>
            <person name="Liu D.K."/>
            <person name="Li Y."/>
            <person name="Chen G.Z."/>
            <person name="Liu X.D."/>
            <person name="Liao X.Y."/>
            <person name="Jiang Y.T."/>
            <person name="Yu X."/>
            <person name="Hao Y."/>
            <person name="Huang J."/>
            <person name="Zhao X.W."/>
            <person name="Ke S."/>
            <person name="Chen Y.Y."/>
            <person name="Wu W.L."/>
            <person name="Hsu J.L."/>
            <person name="Lin Y.F."/>
            <person name="Huang M.D."/>
            <person name="Li C.Y."/>
            <person name="Huang L."/>
            <person name="Wang Z.W."/>
            <person name="Zhao X."/>
            <person name="Zhong W.Y."/>
            <person name="Peng D.H."/>
            <person name="Ahmad S."/>
            <person name="Lan S."/>
            <person name="Zhang J.S."/>
            <person name="Tsai W.C."/>
            <person name="Van de Peer Y."/>
            <person name="Liu Z.J."/>
        </authorList>
    </citation>
    <scope>NUCLEOTIDE SEQUENCE</scope>
    <source>
        <strain evidence="4">CP</strain>
    </source>
</reference>
<reference evidence="4" key="2">
    <citation type="submission" date="2023-06" db="EMBL/GenBank/DDBJ databases">
        <authorList>
            <person name="Ma L."/>
            <person name="Liu K.-W."/>
            <person name="Li Z."/>
            <person name="Hsiao Y.-Y."/>
            <person name="Qi Y."/>
            <person name="Fu T."/>
            <person name="Tang G."/>
            <person name="Zhang D."/>
            <person name="Sun W.-H."/>
            <person name="Liu D.-K."/>
            <person name="Li Y."/>
            <person name="Chen G.-Z."/>
            <person name="Liu X.-D."/>
            <person name="Liao X.-Y."/>
            <person name="Jiang Y.-T."/>
            <person name="Yu X."/>
            <person name="Hao Y."/>
            <person name="Huang J."/>
            <person name="Zhao X.-W."/>
            <person name="Ke S."/>
            <person name="Chen Y.-Y."/>
            <person name="Wu W.-L."/>
            <person name="Hsu J.-L."/>
            <person name="Lin Y.-F."/>
            <person name="Huang M.-D."/>
            <person name="Li C.-Y."/>
            <person name="Huang L."/>
            <person name="Wang Z.-W."/>
            <person name="Zhao X."/>
            <person name="Zhong W.-Y."/>
            <person name="Peng D.-H."/>
            <person name="Ahmad S."/>
            <person name="Lan S."/>
            <person name="Zhang J.-S."/>
            <person name="Tsai W.-C."/>
            <person name="Van De Peer Y."/>
            <person name="Liu Z.-J."/>
        </authorList>
    </citation>
    <scope>NUCLEOTIDE SEQUENCE</scope>
    <source>
        <strain evidence="4">CP</strain>
        <tissue evidence="4">Leaves</tissue>
    </source>
</reference>
<dbReference type="EMBL" id="JAUJYO010000019">
    <property type="protein sequence ID" value="KAK1288718.1"/>
    <property type="molecule type" value="Genomic_DNA"/>
</dbReference>
<dbReference type="InterPro" id="IPR018247">
    <property type="entry name" value="EF_Hand_1_Ca_BS"/>
</dbReference>
<evidence type="ECO:0000256" key="1">
    <source>
        <dbReference type="ARBA" id="ARBA00022737"/>
    </source>
</evidence>
<dbReference type="PROSITE" id="PS50222">
    <property type="entry name" value="EF_HAND_2"/>
    <property type="match status" value="2"/>
</dbReference>
<dbReference type="AlphaFoldDB" id="A0AAV9CHS5"/>
<dbReference type="InterPro" id="IPR050145">
    <property type="entry name" value="Centrin_CML-like"/>
</dbReference>
<feature type="domain" description="EF-hand" evidence="3">
    <location>
        <begin position="16"/>
        <end position="51"/>
    </location>
</feature>
<keyword evidence="5" id="KW-1185">Reference proteome</keyword>
<dbReference type="InterPro" id="IPR011992">
    <property type="entry name" value="EF-hand-dom_pair"/>
</dbReference>
<evidence type="ECO:0000256" key="2">
    <source>
        <dbReference type="ARBA" id="ARBA00022837"/>
    </source>
</evidence>
<evidence type="ECO:0000313" key="4">
    <source>
        <dbReference type="EMBL" id="KAK1288718.1"/>
    </source>
</evidence>
<keyword evidence="2" id="KW-0106">Calcium</keyword>
<dbReference type="PANTHER" id="PTHR23050">
    <property type="entry name" value="CALCIUM BINDING PROTEIN"/>
    <property type="match status" value="1"/>
</dbReference>
<dbReference type="Pfam" id="PF13202">
    <property type="entry name" value="EF-hand_5"/>
    <property type="match status" value="2"/>
</dbReference>
<evidence type="ECO:0000313" key="5">
    <source>
        <dbReference type="Proteomes" id="UP001180020"/>
    </source>
</evidence>
<dbReference type="CDD" id="cd00051">
    <property type="entry name" value="EFh"/>
    <property type="match status" value="1"/>
</dbReference>
<gene>
    <name evidence="4" type="ORF">QJS10_CPB19g01738</name>
</gene>
<dbReference type="GO" id="GO:0005509">
    <property type="term" value="F:calcium ion binding"/>
    <property type="evidence" value="ECO:0007669"/>
    <property type="project" value="InterPro"/>
</dbReference>
<name>A0AAV9CHS5_ACOCL</name>
<dbReference type="PROSITE" id="PS00018">
    <property type="entry name" value="EF_HAND_1"/>
    <property type="match status" value="2"/>
</dbReference>
<comment type="caution">
    <text evidence="4">The sequence shown here is derived from an EMBL/GenBank/DDBJ whole genome shotgun (WGS) entry which is preliminary data.</text>
</comment>
<dbReference type="SMART" id="SM00054">
    <property type="entry name" value="EFh"/>
    <property type="match status" value="2"/>
</dbReference>
<proteinExistence type="predicted"/>
<dbReference type="Gene3D" id="1.10.238.10">
    <property type="entry name" value="EF-hand"/>
    <property type="match status" value="1"/>
</dbReference>